<feature type="domain" description="Na+-translocating membrane potential-generating system MpsC" evidence="1">
    <location>
        <begin position="7"/>
        <end position="114"/>
    </location>
</feature>
<reference evidence="3" key="1">
    <citation type="submission" date="2017-01" db="EMBL/GenBank/DDBJ databases">
        <authorList>
            <person name="Varghese N."/>
            <person name="Submissions S."/>
        </authorList>
    </citation>
    <scope>NUCLEOTIDE SEQUENCE [LARGE SCALE GENOMIC DNA]</scope>
    <source>
        <strain evidence="3">DSM 16176</strain>
    </source>
</reference>
<gene>
    <name evidence="2" type="ORF">SAMN05421799_10752</name>
</gene>
<dbReference type="Proteomes" id="UP000186156">
    <property type="component" value="Unassembled WGS sequence"/>
</dbReference>
<dbReference type="Pfam" id="PF10057">
    <property type="entry name" value="MpsC"/>
    <property type="match status" value="1"/>
</dbReference>
<dbReference type="InterPro" id="IPR018745">
    <property type="entry name" value="MpsC"/>
</dbReference>
<dbReference type="STRING" id="252246.SAMN05421799_10752"/>
<dbReference type="AlphaFoldDB" id="A0A1N7N4G5"/>
<evidence type="ECO:0000313" key="3">
    <source>
        <dbReference type="Proteomes" id="UP000186156"/>
    </source>
</evidence>
<name>A0A1N7N4G5_9BACL</name>
<dbReference type="OrthoDB" id="5422931at2"/>
<evidence type="ECO:0000313" key="2">
    <source>
        <dbReference type="EMBL" id="SIS93051.1"/>
    </source>
</evidence>
<keyword evidence="3" id="KW-1185">Reference proteome</keyword>
<protein>
    <submittedName>
        <fullName evidence="2">Uncharacterized protein YbcI</fullName>
    </submittedName>
</protein>
<dbReference type="RefSeq" id="WP_076347353.1">
    <property type="nucleotide sequence ID" value="NZ_FTOO01000007.1"/>
</dbReference>
<proteinExistence type="predicted"/>
<organism evidence="2 3">
    <name type="scientific">Alicyclobacillus vulcanalis</name>
    <dbReference type="NCBI Taxonomy" id="252246"/>
    <lineage>
        <taxon>Bacteria</taxon>
        <taxon>Bacillati</taxon>
        <taxon>Bacillota</taxon>
        <taxon>Bacilli</taxon>
        <taxon>Bacillales</taxon>
        <taxon>Alicyclobacillaceae</taxon>
        <taxon>Alicyclobacillus</taxon>
    </lineage>
</organism>
<sequence>MTASKLKGCIEADISNALTKWEKDYLGRGSVSVKTDILRDMIVVSLHGILSSAEYALCETREGMLSVKRTRTSLVESGVEDLKEIIRRITGEEVKSFFTDLSTRTGERIMVFRLYEDLERKLSSGEFQEPREVVDAGRDA</sequence>
<dbReference type="EMBL" id="FTOO01000007">
    <property type="protein sequence ID" value="SIS93051.1"/>
    <property type="molecule type" value="Genomic_DNA"/>
</dbReference>
<accession>A0A1N7N4G5</accession>
<evidence type="ECO:0000259" key="1">
    <source>
        <dbReference type="Pfam" id="PF10057"/>
    </source>
</evidence>